<evidence type="ECO:0000256" key="6">
    <source>
        <dbReference type="ARBA" id="ARBA00022840"/>
    </source>
</evidence>
<keyword evidence="5 8" id="KW-0418">Kinase</keyword>
<evidence type="ECO:0000256" key="1">
    <source>
        <dbReference type="ARBA" id="ARBA00004948"/>
    </source>
</evidence>
<keyword evidence="9" id="KW-1185">Reference proteome</keyword>
<proteinExistence type="predicted"/>
<dbReference type="GO" id="GO:0008972">
    <property type="term" value="F:phosphomethylpyrimidine kinase activity"/>
    <property type="evidence" value="ECO:0007669"/>
    <property type="project" value="InterPro"/>
</dbReference>
<sequence length="259" mass="26962">MVKQLPVALSIATSDSGCGAGIQADLLTFAACNAYGITALAALTAQNPDGVTEIEAMSPGFLRAQLAQLAAYYPIKAAKTGMLFSSELIETAAAFIAKQQIAVVVDPVMVATSGARLLKEGAIHSLTTKLLPLATLITPNLDEAAVLLGRRPNSPVEMRASAHELTARFGTATLLKGGHLPGDELLDILALTSGKLIEIASPRIPDVDTHGSGCTLSAAITAELAKGRALTDAVQTAHAYLRRGLERPLHVAGRAFIRH</sequence>
<dbReference type="InterPro" id="IPR029056">
    <property type="entry name" value="Ribokinase-like"/>
</dbReference>
<dbReference type="PANTHER" id="PTHR20858">
    <property type="entry name" value="PHOSPHOMETHYLPYRIMIDINE KINASE"/>
    <property type="match status" value="1"/>
</dbReference>
<evidence type="ECO:0000256" key="5">
    <source>
        <dbReference type="ARBA" id="ARBA00022777"/>
    </source>
</evidence>
<name>A0A8J3GD81_9BACT</name>
<dbReference type="Pfam" id="PF08543">
    <property type="entry name" value="Phos_pyr_kin"/>
    <property type="match status" value="1"/>
</dbReference>
<dbReference type="GO" id="GO:0005829">
    <property type="term" value="C:cytosol"/>
    <property type="evidence" value="ECO:0007669"/>
    <property type="project" value="TreeGrafter"/>
</dbReference>
<feature type="domain" description="Pyridoxamine kinase/Phosphomethylpyrimidine kinase" evidence="7">
    <location>
        <begin position="15"/>
        <end position="251"/>
    </location>
</feature>
<evidence type="ECO:0000259" key="7">
    <source>
        <dbReference type="Pfam" id="PF08543"/>
    </source>
</evidence>
<organism evidence="8 9">
    <name type="scientific">Cerasicoccus arenae</name>
    <dbReference type="NCBI Taxonomy" id="424488"/>
    <lineage>
        <taxon>Bacteria</taxon>
        <taxon>Pseudomonadati</taxon>
        <taxon>Verrucomicrobiota</taxon>
        <taxon>Opitutia</taxon>
        <taxon>Puniceicoccales</taxon>
        <taxon>Cerasicoccaceae</taxon>
        <taxon>Cerasicoccus</taxon>
    </lineage>
</organism>
<dbReference type="CDD" id="cd01169">
    <property type="entry name" value="HMPP_kinase"/>
    <property type="match status" value="1"/>
</dbReference>
<evidence type="ECO:0000256" key="4">
    <source>
        <dbReference type="ARBA" id="ARBA00022741"/>
    </source>
</evidence>
<dbReference type="EC" id="2.7.1.49" evidence="2"/>
<protein>
    <recommendedName>
        <fullName evidence="2">hydroxymethylpyrimidine kinase</fullName>
        <ecNumber evidence="2">2.7.1.49</ecNumber>
    </recommendedName>
</protein>
<dbReference type="GO" id="GO:0008902">
    <property type="term" value="F:hydroxymethylpyrimidine kinase activity"/>
    <property type="evidence" value="ECO:0007669"/>
    <property type="project" value="UniProtKB-EC"/>
</dbReference>
<dbReference type="AlphaFoldDB" id="A0A8J3GD81"/>
<dbReference type="SUPFAM" id="SSF53613">
    <property type="entry name" value="Ribokinase-like"/>
    <property type="match status" value="1"/>
</dbReference>
<keyword evidence="6" id="KW-0067">ATP-binding</keyword>
<dbReference type="GO" id="GO:0009228">
    <property type="term" value="P:thiamine biosynthetic process"/>
    <property type="evidence" value="ECO:0007669"/>
    <property type="project" value="InterPro"/>
</dbReference>
<comment type="caution">
    <text evidence="8">The sequence shown here is derived from an EMBL/GenBank/DDBJ whole genome shotgun (WGS) entry which is preliminary data.</text>
</comment>
<dbReference type="EMBL" id="BMXG01000007">
    <property type="protein sequence ID" value="GHB99264.1"/>
    <property type="molecule type" value="Genomic_DNA"/>
</dbReference>
<evidence type="ECO:0000256" key="3">
    <source>
        <dbReference type="ARBA" id="ARBA00022679"/>
    </source>
</evidence>
<evidence type="ECO:0000313" key="9">
    <source>
        <dbReference type="Proteomes" id="UP000642829"/>
    </source>
</evidence>
<dbReference type="RefSeq" id="WP_189513426.1">
    <property type="nucleotide sequence ID" value="NZ_BMXG01000007.1"/>
</dbReference>
<comment type="pathway">
    <text evidence="1">Cofactor biosynthesis; thiamine diphosphate biosynthesis.</text>
</comment>
<dbReference type="Proteomes" id="UP000642829">
    <property type="component" value="Unassembled WGS sequence"/>
</dbReference>
<keyword evidence="3" id="KW-0808">Transferase</keyword>
<keyword evidence="4" id="KW-0547">Nucleotide-binding</keyword>
<dbReference type="InterPro" id="IPR013749">
    <property type="entry name" value="PM/HMP-P_kinase-1"/>
</dbReference>
<gene>
    <name evidence="8" type="primary">thiD</name>
    <name evidence="8" type="ORF">GCM10007047_14330</name>
</gene>
<evidence type="ECO:0000256" key="2">
    <source>
        <dbReference type="ARBA" id="ARBA00012135"/>
    </source>
</evidence>
<accession>A0A8J3GD81</accession>
<dbReference type="InterPro" id="IPR004399">
    <property type="entry name" value="HMP/HMP-P_kinase_dom"/>
</dbReference>
<dbReference type="PANTHER" id="PTHR20858:SF17">
    <property type="entry name" value="HYDROXYMETHYLPYRIMIDINE_PHOSPHOMETHYLPYRIMIDINE KINASE THI20-RELATED"/>
    <property type="match status" value="1"/>
</dbReference>
<reference evidence="8" key="2">
    <citation type="submission" date="2020-09" db="EMBL/GenBank/DDBJ databases">
        <authorList>
            <person name="Sun Q."/>
            <person name="Kim S."/>
        </authorList>
    </citation>
    <scope>NUCLEOTIDE SEQUENCE</scope>
    <source>
        <strain evidence="8">KCTC 12870</strain>
    </source>
</reference>
<dbReference type="Gene3D" id="3.40.1190.20">
    <property type="match status" value="1"/>
</dbReference>
<dbReference type="GO" id="GO:0005524">
    <property type="term" value="F:ATP binding"/>
    <property type="evidence" value="ECO:0007669"/>
    <property type="project" value="UniProtKB-KW"/>
</dbReference>
<dbReference type="FunFam" id="3.40.1190.20:FF:000003">
    <property type="entry name" value="Phosphomethylpyrimidine kinase ThiD"/>
    <property type="match status" value="1"/>
</dbReference>
<evidence type="ECO:0000313" key="8">
    <source>
        <dbReference type="EMBL" id="GHB99264.1"/>
    </source>
</evidence>
<dbReference type="NCBIfam" id="TIGR00097">
    <property type="entry name" value="HMP-P_kinase"/>
    <property type="match status" value="1"/>
</dbReference>
<reference evidence="8" key="1">
    <citation type="journal article" date="2014" name="Int. J. Syst. Evol. Microbiol.">
        <title>Complete genome sequence of Corynebacterium casei LMG S-19264T (=DSM 44701T), isolated from a smear-ripened cheese.</title>
        <authorList>
            <consortium name="US DOE Joint Genome Institute (JGI-PGF)"/>
            <person name="Walter F."/>
            <person name="Albersmeier A."/>
            <person name="Kalinowski J."/>
            <person name="Ruckert C."/>
        </authorList>
    </citation>
    <scope>NUCLEOTIDE SEQUENCE</scope>
    <source>
        <strain evidence="8">KCTC 12870</strain>
    </source>
</reference>